<proteinExistence type="predicted"/>
<dbReference type="Proteomes" id="UP000095286">
    <property type="component" value="Unplaced"/>
</dbReference>
<evidence type="ECO:0000313" key="2">
    <source>
        <dbReference type="WBParaSite" id="RSKR_0000935400.1"/>
    </source>
</evidence>
<name>A0AC35UAV0_9BILA</name>
<accession>A0AC35UAV0</accession>
<dbReference type="WBParaSite" id="RSKR_0000935400.1">
    <property type="protein sequence ID" value="RSKR_0000935400.1"/>
    <property type="gene ID" value="RSKR_0000935400"/>
</dbReference>
<reference evidence="2" key="1">
    <citation type="submission" date="2016-11" db="UniProtKB">
        <authorList>
            <consortium name="WormBaseParasite"/>
        </authorList>
    </citation>
    <scope>IDENTIFICATION</scope>
    <source>
        <strain evidence="2">KR3021</strain>
    </source>
</reference>
<sequence>MTDDFEVNLVKFRKSIKYRCLCSCCHVKSVSLIMSIISLSIIFLNLLTKALDYSPASWNWEALFFIVDGIAVVSLIFGIVFEKPCLIQPFVVLSLITIPLLFLLGAFFITAIQDQESFAAHYIEAEFIRKFSRNFKQLSSSAMKHHNQTCHFLKSTSFDLSSIPSSPKHPSNLTICSTSKSTCCTTFLEDQMTIVIKQKIEHKLQDQIYMMRDFFERHLISFKQTLRDQLLSNKFDLDQMFTKTYGPFYKSNAEIFETFYNDLDSYLYSSSFQPLPHLIDTFFERTYLKMFELLNPLKKIETDEQEICLKKMRHDLKPFGPFPKRINVQLSKSLTVWRTFFEVIAGIVDQLHSLLDTKIPTKCLTELVQMQLCPICTLNQLPSSSTKPCANYCSNVLRGCLAEYAEIDAQWMPLIDSLNQVLTRLRDVANPIQVLAPLPAQISQAIMNFQERGAEISSRLIINCFENAPIRPLARHKREMDEYVGSELVFTHKSNSIKKKKDINVVGRMIDNFSDQLKRMRSFWKTLPTNLCGEIGSKENKHCWSGSEVTAIYKYKVIGEGVKRQKYNPEFKSQHLFLSLSKETFLNERIKFVVFGDSLDKSINSYKRNEVVEGSGKAKEVALSKSILEDDEDNDEYEGSGMEMEPQMHYTSESDALSSDSKSTKSVASSASSRYGHERISGLVVFLVILPLASLSLLLKMIFH</sequence>
<organism evidence="1 2">
    <name type="scientific">Rhabditophanes sp. KR3021</name>
    <dbReference type="NCBI Taxonomy" id="114890"/>
    <lineage>
        <taxon>Eukaryota</taxon>
        <taxon>Metazoa</taxon>
        <taxon>Ecdysozoa</taxon>
        <taxon>Nematoda</taxon>
        <taxon>Chromadorea</taxon>
        <taxon>Rhabditida</taxon>
        <taxon>Tylenchina</taxon>
        <taxon>Panagrolaimomorpha</taxon>
        <taxon>Strongyloidoidea</taxon>
        <taxon>Alloionematidae</taxon>
        <taxon>Rhabditophanes</taxon>
    </lineage>
</organism>
<evidence type="ECO:0000313" key="1">
    <source>
        <dbReference type="Proteomes" id="UP000095286"/>
    </source>
</evidence>
<protein>
    <submittedName>
        <fullName evidence="2">Glypican-6</fullName>
    </submittedName>
</protein>